<sequence length="76" mass="8599">MKVEEYTKRQQQVGRWKINIVSYRLGDEYLCTVDNVEPGAVLARGKGPTREEAEKKAIQKAEEMLGKTRVLTSDSA</sequence>
<evidence type="ECO:0000313" key="1">
    <source>
        <dbReference type="EMBL" id="MBI3014319.1"/>
    </source>
</evidence>
<reference evidence="1" key="1">
    <citation type="submission" date="2020-07" db="EMBL/GenBank/DDBJ databases">
        <title>Huge and variable diversity of episymbiotic CPR bacteria and DPANN archaea in groundwater ecosystems.</title>
        <authorList>
            <person name="He C.Y."/>
            <person name="Keren R."/>
            <person name="Whittaker M."/>
            <person name="Farag I.F."/>
            <person name="Doudna J."/>
            <person name="Cate J.H.D."/>
            <person name="Banfield J.F."/>
        </authorList>
    </citation>
    <scope>NUCLEOTIDE SEQUENCE</scope>
    <source>
        <strain evidence="1">NC_groundwater_717_Ag_S-0.2um_59_8</strain>
    </source>
</reference>
<gene>
    <name evidence="1" type="ORF">HYY65_04455</name>
</gene>
<dbReference type="Proteomes" id="UP000741360">
    <property type="component" value="Unassembled WGS sequence"/>
</dbReference>
<accession>A0A932M017</accession>
<protein>
    <submittedName>
        <fullName evidence="1">Uncharacterized protein</fullName>
    </submittedName>
</protein>
<evidence type="ECO:0000313" key="2">
    <source>
        <dbReference type="Proteomes" id="UP000741360"/>
    </source>
</evidence>
<comment type="caution">
    <text evidence="1">The sequence shown here is derived from an EMBL/GenBank/DDBJ whole genome shotgun (WGS) entry which is preliminary data.</text>
</comment>
<organism evidence="1 2">
    <name type="scientific">Tectimicrobiota bacterium</name>
    <dbReference type="NCBI Taxonomy" id="2528274"/>
    <lineage>
        <taxon>Bacteria</taxon>
        <taxon>Pseudomonadati</taxon>
        <taxon>Nitrospinota/Tectimicrobiota group</taxon>
        <taxon>Candidatus Tectimicrobiota</taxon>
    </lineage>
</organism>
<name>A0A932M017_UNCTE</name>
<dbReference type="EMBL" id="JACPSX010000085">
    <property type="protein sequence ID" value="MBI3014319.1"/>
    <property type="molecule type" value="Genomic_DNA"/>
</dbReference>
<dbReference type="AlphaFoldDB" id="A0A932M017"/>
<proteinExistence type="predicted"/>